<protein>
    <submittedName>
        <fullName evidence="1">Uncharacterized protein</fullName>
    </submittedName>
</protein>
<sequence length="50" mass="5193">VSSAIIDTCTRSITTLGATFSGTELTGNSLDKKLKTNGPNDLSIICGTLY</sequence>
<dbReference type="Proteomes" id="UP000613177">
    <property type="component" value="Unassembled WGS sequence"/>
</dbReference>
<dbReference type="AlphaFoldDB" id="A0A8H7SKK6"/>
<accession>A0A8H7SKK6</accession>
<dbReference type="EMBL" id="JAEPRE010000246">
    <property type="protein sequence ID" value="KAG2229753.1"/>
    <property type="molecule type" value="Genomic_DNA"/>
</dbReference>
<gene>
    <name evidence="1" type="ORF">INT48_004757</name>
</gene>
<proteinExistence type="predicted"/>
<evidence type="ECO:0000313" key="2">
    <source>
        <dbReference type="Proteomes" id="UP000613177"/>
    </source>
</evidence>
<comment type="caution">
    <text evidence="1">The sequence shown here is derived from an EMBL/GenBank/DDBJ whole genome shotgun (WGS) entry which is preliminary data.</text>
</comment>
<evidence type="ECO:0000313" key="1">
    <source>
        <dbReference type="EMBL" id="KAG2229753.1"/>
    </source>
</evidence>
<feature type="non-terminal residue" evidence="1">
    <location>
        <position position="1"/>
    </location>
</feature>
<reference evidence="1" key="1">
    <citation type="submission" date="2021-01" db="EMBL/GenBank/DDBJ databases">
        <title>Metabolic potential, ecology and presence of endohyphal bacteria is reflected in genomic diversity of Mucoromycotina.</title>
        <authorList>
            <person name="Muszewska A."/>
            <person name="Okrasinska A."/>
            <person name="Steczkiewicz K."/>
            <person name="Drgas O."/>
            <person name="Orlowska M."/>
            <person name="Perlinska-Lenart U."/>
            <person name="Aleksandrzak-Piekarczyk T."/>
            <person name="Szatraj K."/>
            <person name="Zielenkiewicz U."/>
            <person name="Pilsyk S."/>
            <person name="Malc E."/>
            <person name="Mieczkowski P."/>
            <person name="Kruszewska J.S."/>
            <person name="Biernat P."/>
            <person name="Pawlowska J."/>
        </authorList>
    </citation>
    <scope>NUCLEOTIDE SEQUENCE</scope>
    <source>
        <strain evidence="1">WA0000018081</strain>
    </source>
</reference>
<organism evidence="1 2">
    <name type="scientific">Thamnidium elegans</name>
    <dbReference type="NCBI Taxonomy" id="101142"/>
    <lineage>
        <taxon>Eukaryota</taxon>
        <taxon>Fungi</taxon>
        <taxon>Fungi incertae sedis</taxon>
        <taxon>Mucoromycota</taxon>
        <taxon>Mucoromycotina</taxon>
        <taxon>Mucoromycetes</taxon>
        <taxon>Mucorales</taxon>
        <taxon>Mucorineae</taxon>
        <taxon>Mucoraceae</taxon>
        <taxon>Thamnidium</taxon>
    </lineage>
</organism>
<name>A0A8H7SKK6_9FUNG</name>
<keyword evidence="2" id="KW-1185">Reference proteome</keyword>